<organism evidence="5 6">
    <name type="scientific">Lacrimispora celerecrescens</name>
    <dbReference type="NCBI Taxonomy" id="29354"/>
    <lineage>
        <taxon>Bacteria</taxon>
        <taxon>Bacillati</taxon>
        <taxon>Bacillota</taxon>
        <taxon>Clostridia</taxon>
        <taxon>Lachnospirales</taxon>
        <taxon>Lachnospiraceae</taxon>
        <taxon>Lacrimispora</taxon>
    </lineage>
</organism>
<keyword evidence="1 5" id="KW-0378">Hydrolase</keyword>
<dbReference type="InterPro" id="IPR011583">
    <property type="entry name" value="Chitinase_II/V-like_cat"/>
</dbReference>
<dbReference type="CDD" id="cd00118">
    <property type="entry name" value="LysM"/>
    <property type="match status" value="1"/>
</dbReference>
<dbReference type="Pfam" id="PF00704">
    <property type="entry name" value="Glyco_hydro_18"/>
    <property type="match status" value="1"/>
</dbReference>
<dbReference type="Gene3D" id="3.10.50.10">
    <property type="match status" value="1"/>
</dbReference>
<keyword evidence="6" id="KW-1185">Reference proteome</keyword>
<proteinExistence type="predicted"/>
<sequence>MSIYVVKRGDSVDTIAESQGIPVQSLIFDNQIGYPYRLAVGQALYIRENPSEERMPLYVFGYAYPIITPDNLENTLPFLTDLYVFSYGFTMEGELVPPMSPDDWMIERAWQLGVRPILTLTPLGPDGHFNNNLVSEAVHNMEVQQRLIWNLGLKMLEKGFGGLDFDFEYIMAEDRVAYADFVRLTTQIMNRFGYQVTVALAPKTSATQAGLLYEGVDYALLGEAANRVFLMTYEWGYTFGPPMAVAPINMVRKVVEYAVTAIPTEKISLGIPNYGYDWPLPYERGVTRARTINNLEAIQIAIDHGVEIQFDEVAMSPYFRYWQYGVQHEVWFEDVRSYKAKFDLIKEFGLTGAGYWQLMQFFRANWLLLEQMFVIKKYGQ</sequence>
<dbReference type="GO" id="GO:0070492">
    <property type="term" value="F:oligosaccharide binding"/>
    <property type="evidence" value="ECO:0007669"/>
    <property type="project" value="TreeGrafter"/>
</dbReference>
<dbReference type="RefSeq" id="WP_038283476.1">
    <property type="nucleotide sequence ID" value="NZ_JPME01000023.1"/>
</dbReference>
<protein>
    <submittedName>
        <fullName evidence="5">Glycoside hydrolase</fullName>
    </submittedName>
</protein>
<dbReference type="AlphaFoldDB" id="A0A084JHZ9"/>
<dbReference type="InterPro" id="IPR041704">
    <property type="entry name" value="CFLE_GH18"/>
</dbReference>
<dbReference type="SUPFAM" id="SSF54106">
    <property type="entry name" value="LysM domain"/>
    <property type="match status" value="1"/>
</dbReference>
<dbReference type="EMBL" id="JPME01000023">
    <property type="protein sequence ID" value="KEZ88583.1"/>
    <property type="molecule type" value="Genomic_DNA"/>
</dbReference>
<evidence type="ECO:0000313" key="5">
    <source>
        <dbReference type="EMBL" id="KEZ88583.1"/>
    </source>
</evidence>
<dbReference type="SUPFAM" id="SSF51445">
    <property type="entry name" value="(Trans)glycosidases"/>
    <property type="match status" value="1"/>
</dbReference>
<dbReference type="PROSITE" id="PS51910">
    <property type="entry name" value="GH18_2"/>
    <property type="match status" value="1"/>
</dbReference>
<name>A0A084JHZ9_9FIRM</name>
<dbReference type="OrthoDB" id="9769314at2"/>
<dbReference type="CDD" id="cd02874">
    <property type="entry name" value="GH18_CFLE_spore_hydrolase"/>
    <property type="match status" value="1"/>
</dbReference>
<evidence type="ECO:0000256" key="1">
    <source>
        <dbReference type="ARBA" id="ARBA00022801"/>
    </source>
</evidence>
<dbReference type="GO" id="GO:0008061">
    <property type="term" value="F:chitin binding"/>
    <property type="evidence" value="ECO:0007669"/>
    <property type="project" value="InterPro"/>
</dbReference>
<dbReference type="PANTHER" id="PTHR46066:SF2">
    <property type="entry name" value="CHITINASE DOMAIN-CONTAINING PROTEIN 1"/>
    <property type="match status" value="1"/>
</dbReference>
<dbReference type="InterPro" id="IPR036779">
    <property type="entry name" value="LysM_dom_sf"/>
</dbReference>
<dbReference type="PANTHER" id="PTHR46066">
    <property type="entry name" value="CHITINASE DOMAIN-CONTAINING PROTEIN 1 FAMILY MEMBER"/>
    <property type="match status" value="1"/>
</dbReference>
<feature type="domain" description="GH18" evidence="4">
    <location>
        <begin position="57"/>
        <end position="380"/>
    </location>
</feature>
<evidence type="ECO:0000313" key="6">
    <source>
        <dbReference type="Proteomes" id="UP000028525"/>
    </source>
</evidence>
<dbReference type="InterPro" id="IPR018392">
    <property type="entry name" value="LysM"/>
</dbReference>
<dbReference type="GO" id="GO:0012505">
    <property type="term" value="C:endomembrane system"/>
    <property type="evidence" value="ECO:0007669"/>
    <property type="project" value="TreeGrafter"/>
</dbReference>
<dbReference type="GO" id="GO:0016798">
    <property type="term" value="F:hydrolase activity, acting on glycosyl bonds"/>
    <property type="evidence" value="ECO:0007669"/>
    <property type="project" value="UniProtKB-KW"/>
</dbReference>
<comment type="caution">
    <text evidence="5">The sequence shown here is derived from an EMBL/GenBank/DDBJ whole genome shotgun (WGS) entry which is preliminary data.</text>
</comment>
<dbReference type="Gene3D" id="3.20.20.80">
    <property type="entry name" value="Glycosidases"/>
    <property type="match status" value="1"/>
</dbReference>
<dbReference type="STRING" id="29354.IO98_18100"/>
<accession>A0A084JHZ9</accession>
<feature type="domain" description="LysM" evidence="3">
    <location>
        <begin position="2"/>
        <end position="46"/>
    </location>
</feature>
<keyword evidence="2" id="KW-0326">Glycosidase</keyword>
<dbReference type="PROSITE" id="PS51782">
    <property type="entry name" value="LYSM"/>
    <property type="match status" value="1"/>
</dbReference>
<dbReference type="Pfam" id="PF01476">
    <property type="entry name" value="LysM"/>
    <property type="match status" value="1"/>
</dbReference>
<dbReference type="SMART" id="SM00257">
    <property type="entry name" value="LysM"/>
    <property type="match status" value="1"/>
</dbReference>
<dbReference type="InterPro" id="IPR017853">
    <property type="entry name" value="GH"/>
</dbReference>
<gene>
    <name evidence="5" type="ORF">IO98_18100</name>
</gene>
<dbReference type="SMART" id="SM00636">
    <property type="entry name" value="Glyco_18"/>
    <property type="match status" value="1"/>
</dbReference>
<dbReference type="Proteomes" id="UP000028525">
    <property type="component" value="Unassembled WGS sequence"/>
</dbReference>
<reference evidence="5 6" key="1">
    <citation type="submission" date="2014-07" db="EMBL/GenBank/DDBJ databases">
        <title>Draft genome of Clostridium celerecrescens 152B isolated from sediments associated with methane hydrate from Krishna Godavari basin.</title>
        <authorList>
            <person name="Honkalas V.S."/>
            <person name="Dabir A.P."/>
            <person name="Arora P."/>
            <person name="Dhakephalkar P.K."/>
        </authorList>
    </citation>
    <scope>NUCLEOTIDE SEQUENCE [LARGE SCALE GENOMIC DNA]</scope>
    <source>
        <strain evidence="5 6">152B</strain>
    </source>
</reference>
<dbReference type="InterPro" id="IPR029070">
    <property type="entry name" value="Chitinase_insertion_sf"/>
</dbReference>
<dbReference type="GO" id="GO:0005975">
    <property type="term" value="P:carbohydrate metabolic process"/>
    <property type="evidence" value="ECO:0007669"/>
    <property type="project" value="InterPro"/>
</dbReference>
<evidence type="ECO:0000256" key="2">
    <source>
        <dbReference type="ARBA" id="ARBA00023295"/>
    </source>
</evidence>
<evidence type="ECO:0000259" key="4">
    <source>
        <dbReference type="PROSITE" id="PS51910"/>
    </source>
</evidence>
<dbReference type="InterPro" id="IPR001223">
    <property type="entry name" value="Glyco_hydro18_cat"/>
</dbReference>
<evidence type="ECO:0000259" key="3">
    <source>
        <dbReference type="PROSITE" id="PS51782"/>
    </source>
</evidence>
<dbReference type="Gene3D" id="3.10.350.10">
    <property type="entry name" value="LysM domain"/>
    <property type="match status" value="1"/>
</dbReference>